<comment type="caution">
    <text evidence="1">The sequence shown here is derived from an EMBL/GenBank/DDBJ whole genome shotgun (WGS) entry which is preliminary data.</text>
</comment>
<name>A0A8B6M6M8_METTU</name>
<proteinExistence type="predicted"/>
<evidence type="ECO:0000313" key="2">
    <source>
        <dbReference type="Proteomes" id="UP000485880"/>
    </source>
</evidence>
<reference evidence="1 2" key="1">
    <citation type="submission" date="2019-05" db="EMBL/GenBank/DDBJ databases">
        <authorList>
            <person name="Farhan Ul Haque M."/>
        </authorList>
    </citation>
    <scope>NUCLEOTIDE SEQUENCE [LARGE SCALE GENOMIC DNA]</scope>
    <source>
        <strain evidence="1">2</strain>
    </source>
</reference>
<sequence>MHRHSWRFSFDVGESAPEQLAQRVWDGDAVPESDGLDAAAQFERVVDGQGDGEADGHRCCVWLASLEAAPRTRP</sequence>
<keyword evidence="2" id="KW-1185">Reference proteome</keyword>
<evidence type="ECO:0000313" key="1">
    <source>
        <dbReference type="EMBL" id="VTZ50510.1"/>
    </source>
</evidence>
<dbReference type="EMBL" id="CABFMQ020000082">
    <property type="protein sequence ID" value="VTZ50510.1"/>
    <property type="molecule type" value="Genomic_DNA"/>
</dbReference>
<dbReference type="Proteomes" id="UP000485880">
    <property type="component" value="Unassembled WGS sequence"/>
</dbReference>
<dbReference type="AlphaFoldDB" id="A0A8B6M6M8"/>
<gene>
    <name evidence="1" type="ORF">MPC4_250018</name>
</gene>
<organism evidence="1 2">
    <name type="scientific">Methylocella tundrae</name>
    <dbReference type="NCBI Taxonomy" id="227605"/>
    <lineage>
        <taxon>Bacteria</taxon>
        <taxon>Pseudomonadati</taxon>
        <taxon>Pseudomonadota</taxon>
        <taxon>Alphaproteobacteria</taxon>
        <taxon>Hyphomicrobiales</taxon>
        <taxon>Beijerinckiaceae</taxon>
        <taxon>Methylocella</taxon>
    </lineage>
</organism>
<protein>
    <submittedName>
        <fullName evidence="1">Uncharacterized protein</fullName>
    </submittedName>
</protein>
<accession>A0A8B6M6M8</accession>